<name>A0A9D1LVZ5_9FIRM</name>
<gene>
    <name evidence="4" type="ORF">IAB04_06585</name>
</gene>
<proteinExistence type="predicted"/>
<accession>A0A9D1LVZ5</accession>
<evidence type="ECO:0000313" key="5">
    <source>
        <dbReference type="Proteomes" id="UP000824111"/>
    </source>
</evidence>
<reference evidence="4" key="1">
    <citation type="submission" date="2020-10" db="EMBL/GenBank/DDBJ databases">
        <authorList>
            <person name="Gilroy R."/>
        </authorList>
    </citation>
    <scope>NUCLEOTIDE SEQUENCE</scope>
    <source>
        <strain evidence="4">ChiSjej4B22-9803</strain>
    </source>
</reference>
<dbReference type="Proteomes" id="UP000824111">
    <property type="component" value="Unassembled WGS sequence"/>
</dbReference>
<protein>
    <submittedName>
        <fullName evidence="4">EutN/CcmL family microcompartment protein</fullName>
    </submittedName>
</protein>
<dbReference type="GO" id="GO:0031470">
    <property type="term" value="C:carboxysome"/>
    <property type="evidence" value="ECO:0007669"/>
    <property type="project" value="UniProtKB-SubCell"/>
</dbReference>
<evidence type="ECO:0000256" key="2">
    <source>
        <dbReference type="ARBA" id="ARBA00023669"/>
    </source>
</evidence>
<dbReference type="Gene3D" id="2.40.50.220">
    <property type="entry name" value="EutN/Ccml"/>
    <property type="match status" value="1"/>
</dbReference>
<dbReference type="Pfam" id="PF03319">
    <property type="entry name" value="EutN_CcmL"/>
    <property type="match status" value="1"/>
</dbReference>
<sequence length="86" mass="8973">MILAQVKGSIVSTSKNEKLVGYKFMIVQPIENDKLVDSYFIAVDGVGAGIGEKVLIATGSAARLGLQNPDAPVDATIVGIVDEKQG</sequence>
<evidence type="ECO:0000256" key="3">
    <source>
        <dbReference type="ARBA" id="ARBA00024446"/>
    </source>
</evidence>
<comment type="subcellular location">
    <subcellularLocation>
        <location evidence="1">Carboxysome</location>
    </subcellularLocation>
</comment>
<evidence type="ECO:0000256" key="1">
    <source>
        <dbReference type="ARBA" id="ARBA00023587"/>
    </source>
</evidence>
<dbReference type="PROSITE" id="PS51932">
    <property type="entry name" value="BMV"/>
    <property type="match status" value="1"/>
</dbReference>
<keyword evidence="3" id="KW-1283">Bacterial microcompartment</keyword>
<dbReference type="SUPFAM" id="SSF159133">
    <property type="entry name" value="EutN/CcmL-like"/>
    <property type="match status" value="1"/>
</dbReference>
<keyword evidence="2" id="KW-1282">Carboxysome</keyword>
<dbReference type="EMBL" id="DVND01000167">
    <property type="protein sequence ID" value="HIU49014.1"/>
    <property type="molecule type" value="Genomic_DNA"/>
</dbReference>
<dbReference type="CDD" id="cd01614">
    <property type="entry name" value="EutN_CcmL"/>
    <property type="match status" value="1"/>
</dbReference>
<evidence type="ECO:0000313" key="4">
    <source>
        <dbReference type="EMBL" id="HIU49014.1"/>
    </source>
</evidence>
<reference evidence="4" key="2">
    <citation type="journal article" date="2021" name="PeerJ">
        <title>Extensive microbial diversity within the chicken gut microbiome revealed by metagenomics and culture.</title>
        <authorList>
            <person name="Gilroy R."/>
            <person name="Ravi A."/>
            <person name="Getino M."/>
            <person name="Pursley I."/>
            <person name="Horton D.L."/>
            <person name="Alikhan N.F."/>
            <person name="Baker D."/>
            <person name="Gharbi K."/>
            <person name="Hall N."/>
            <person name="Watson M."/>
            <person name="Adriaenssens E.M."/>
            <person name="Foster-Nyarko E."/>
            <person name="Jarju S."/>
            <person name="Secka A."/>
            <person name="Antonio M."/>
            <person name="Oren A."/>
            <person name="Chaudhuri R.R."/>
            <person name="La Ragione R."/>
            <person name="Hildebrand F."/>
            <person name="Pallen M.J."/>
        </authorList>
    </citation>
    <scope>NUCLEOTIDE SEQUENCE</scope>
    <source>
        <strain evidence="4">ChiSjej4B22-9803</strain>
    </source>
</reference>
<dbReference type="PANTHER" id="PTHR36539">
    <property type="entry name" value="ETHANOLAMINE UTILIZATION PROTEIN EUTN"/>
    <property type="match status" value="1"/>
</dbReference>
<dbReference type="AlphaFoldDB" id="A0A9D1LVZ5"/>
<dbReference type="InterPro" id="IPR036677">
    <property type="entry name" value="EutN_CcmL_sf"/>
</dbReference>
<comment type="caution">
    <text evidence="4">The sequence shown here is derived from an EMBL/GenBank/DDBJ whole genome shotgun (WGS) entry which is preliminary data.</text>
</comment>
<dbReference type="InterPro" id="IPR004992">
    <property type="entry name" value="EutN_CcmL"/>
</dbReference>
<organism evidence="4 5">
    <name type="scientific">Candidatus Avimonoglobus intestinipullorum</name>
    <dbReference type="NCBI Taxonomy" id="2840699"/>
    <lineage>
        <taxon>Bacteria</taxon>
        <taxon>Bacillati</taxon>
        <taxon>Bacillota</taxon>
        <taxon>Clostridia</taxon>
        <taxon>Eubacteriales</taxon>
        <taxon>Candidatus Avimonoglobus</taxon>
    </lineage>
</organism>